<name>A0ABM8DPE9_9BACT</name>
<evidence type="ECO:0000256" key="1">
    <source>
        <dbReference type="ARBA" id="ARBA00011046"/>
    </source>
</evidence>
<proteinExistence type="inferred from homology"/>
<keyword evidence="7" id="KW-1185">Reference proteome</keyword>
<gene>
    <name evidence="6" type="ORF">GETHOR_09510</name>
</gene>
<evidence type="ECO:0000313" key="7">
    <source>
        <dbReference type="Proteomes" id="UP001242010"/>
    </source>
</evidence>
<protein>
    <recommendedName>
        <fullName evidence="8">BlaI/MecI/CopY family transcriptional regulator</fullName>
    </recommendedName>
</protein>
<evidence type="ECO:0000256" key="2">
    <source>
        <dbReference type="ARBA" id="ARBA00023015"/>
    </source>
</evidence>
<evidence type="ECO:0008006" key="8">
    <source>
        <dbReference type="Google" id="ProtNLM"/>
    </source>
</evidence>
<dbReference type="InterPro" id="IPR036388">
    <property type="entry name" value="WH-like_DNA-bd_sf"/>
</dbReference>
<dbReference type="Gene3D" id="1.10.10.10">
    <property type="entry name" value="Winged helix-like DNA-binding domain superfamily/Winged helix DNA-binding domain"/>
    <property type="match status" value="1"/>
</dbReference>
<keyword evidence="3" id="KW-0238">DNA-binding</keyword>
<evidence type="ECO:0000256" key="3">
    <source>
        <dbReference type="ARBA" id="ARBA00023125"/>
    </source>
</evidence>
<organism evidence="6 7">
    <name type="scientific">Geothrix oryzae</name>
    <dbReference type="NCBI Taxonomy" id="2927975"/>
    <lineage>
        <taxon>Bacteria</taxon>
        <taxon>Pseudomonadati</taxon>
        <taxon>Acidobacteriota</taxon>
        <taxon>Holophagae</taxon>
        <taxon>Holophagales</taxon>
        <taxon>Holophagaceae</taxon>
        <taxon>Geothrix</taxon>
    </lineage>
</organism>
<keyword evidence="4" id="KW-0804">Transcription</keyword>
<dbReference type="Proteomes" id="UP001242010">
    <property type="component" value="Chromosome"/>
</dbReference>
<reference evidence="7" key="1">
    <citation type="journal article" date="2023" name="Int. J. Syst. Evol. Microbiol.">
        <title>Mesoterricola silvestris gen. nov., sp. nov., Mesoterricola sediminis sp. nov., Geothrix oryzae sp. nov., Geothrix edaphica sp. nov., Geothrix rubra sp. nov., and Geothrix limicola sp. nov., six novel members of Acidobacteriota isolated from soils.</title>
        <authorList>
            <person name="Itoh H."/>
            <person name="Sugisawa Y."/>
            <person name="Mise K."/>
            <person name="Xu Z."/>
            <person name="Kuniyasu M."/>
            <person name="Ushijima N."/>
            <person name="Kawano K."/>
            <person name="Kobayashi E."/>
            <person name="Shiratori Y."/>
            <person name="Masuda Y."/>
            <person name="Senoo K."/>
        </authorList>
    </citation>
    <scope>NUCLEOTIDE SEQUENCE [LARGE SCALE GENOMIC DNA]</scope>
    <source>
        <strain evidence="7">Red222</strain>
    </source>
</reference>
<comment type="similarity">
    <text evidence="1">Belongs to the BlaI transcriptional regulatory family.</text>
</comment>
<evidence type="ECO:0000313" key="6">
    <source>
        <dbReference type="EMBL" id="BDU68850.1"/>
    </source>
</evidence>
<feature type="region of interest" description="Disordered" evidence="5">
    <location>
        <begin position="105"/>
        <end position="124"/>
    </location>
</feature>
<keyword evidence="2" id="KW-0805">Transcription regulation</keyword>
<dbReference type="Pfam" id="PF03965">
    <property type="entry name" value="Penicillinase_R"/>
    <property type="match status" value="1"/>
</dbReference>
<dbReference type="EMBL" id="AP027079">
    <property type="protein sequence ID" value="BDU68850.1"/>
    <property type="molecule type" value="Genomic_DNA"/>
</dbReference>
<feature type="compositionally biased region" description="Basic and acidic residues" evidence="5">
    <location>
        <begin position="109"/>
        <end position="124"/>
    </location>
</feature>
<evidence type="ECO:0000256" key="4">
    <source>
        <dbReference type="ARBA" id="ARBA00023163"/>
    </source>
</evidence>
<evidence type="ECO:0000256" key="5">
    <source>
        <dbReference type="SAM" id="MobiDB-lite"/>
    </source>
</evidence>
<accession>A0ABM8DPE9</accession>
<sequence length="124" mass="13812">MKRPVKPTEVELKLLRILWELGPATVKEVHAYLSRREDYAYTGVLRMFQVMLEKGLVTRDESQRSHVYAPAQSRAATEGGLVADLTERLFGGSAAALVLAALRSGSVSPEEKNRIREMLGGEER</sequence>
<dbReference type="SUPFAM" id="SSF46785">
    <property type="entry name" value="Winged helix' DNA-binding domain"/>
    <property type="match status" value="1"/>
</dbReference>
<dbReference type="InterPro" id="IPR036390">
    <property type="entry name" value="WH_DNA-bd_sf"/>
</dbReference>
<dbReference type="RefSeq" id="WP_286355486.1">
    <property type="nucleotide sequence ID" value="NZ_AP027079.1"/>
</dbReference>
<dbReference type="InterPro" id="IPR005650">
    <property type="entry name" value="BlaI_family"/>
</dbReference>